<dbReference type="NCBIfam" id="TIGR03558">
    <property type="entry name" value="oxido_grp_1"/>
    <property type="match status" value="1"/>
</dbReference>
<reference evidence="4 6" key="3">
    <citation type="submission" date="2017-12" db="EMBL/GenBank/DDBJ databases">
        <title>Phylogenetic diversity of female urinary microbiome.</title>
        <authorList>
            <person name="Thomas-White K."/>
            <person name="Wolfe A.J."/>
        </authorList>
    </citation>
    <scope>NUCLEOTIDE SEQUENCE [LARGE SCALE GENOMIC DNA]</scope>
    <source>
        <strain evidence="4 6">UMB0139</strain>
    </source>
</reference>
<dbReference type="Proteomes" id="UP000234239">
    <property type="component" value="Unassembled WGS sequence"/>
</dbReference>
<dbReference type="GO" id="GO:0005829">
    <property type="term" value="C:cytosol"/>
    <property type="evidence" value="ECO:0007669"/>
    <property type="project" value="TreeGrafter"/>
</dbReference>
<dbReference type="GeneID" id="92904128"/>
<organism evidence="3 5">
    <name type="scientific">Aerococcus sanguinicola</name>
    <dbReference type="NCBI Taxonomy" id="119206"/>
    <lineage>
        <taxon>Bacteria</taxon>
        <taxon>Bacillati</taxon>
        <taxon>Bacillota</taxon>
        <taxon>Bacilli</taxon>
        <taxon>Lactobacillales</taxon>
        <taxon>Aerococcaceae</taxon>
        <taxon>Aerococcus</taxon>
    </lineage>
</organism>
<name>A0A0X8FCM7_9LACT</name>
<dbReference type="OrthoDB" id="9780518at2"/>
<reference evidence="3 5" key="1">
    <citation type="journal article" date="2016" name="Genome Announc.">
        <title>Complete Genome Sequences of Aerococcus christensenii CCUG 28831T, Aerococcus sanguinicola CCUG 43001T, Aerococcus urinae CCUG 36881T, Aerococcus urinaeequi CCUG 28094T, Aerococcus urinaehominis CCUG 42038 BT, and Aerococcus viridans CCUG 4311T.</title>
        <authorList>
            <person name="Carkaci D."/>
            <person name="Dargis R."/>
            <person name="Nielsen X.C."/>
            <person name="Skovgaard O."/>
            <person name="Fuursted K."/>
            <person name="Christensen J.J."/>
        </authorList>
    </citation>
    <scope>NUCLEOTIDE SEQUENCE [LARGE SCALE GENOMIC DNA]</scope>
    <source>
        <strain evidence="3 5">CCUG43001</strain>
    </source>
</reference>
<dbReference type="InterPro" id="IPR050766">
    <property type="entry name" value="Bact_Lucif_Oxidored"/>
</dbReference>
<evidence type="ECO:0000313" key="4">
    <source>
        <dbReference type="EMBL" id="PKZ23186.1"/>
    </source>
</evidence>
<dbReference type="EMBL" id="PKGY01000001">
    <property type="protein sequence ID" value="PKZ23186.1"/>
    <property type="molecule type" value="Genomic_DNA"/>
</dbReference>
<protein>
    <submittedName>
        <fullName evidence="4">LLM class flavin-dependent oxidoreductase</fullName>
    </submittedName>
    <submittedName>
        <fullName evidence="3">Luciferase</fullName>
    </submittedName>
</protein>
<evidence type="ECO:0000256" key="1">
    <source>
        <dbReference type="ARBA" id="ARBA00007789"/>
    </source>
</evidence>
<evidence type="ECO:0000313" key="3">
    <source>
        <dbReference type="EMBL" id="AMB94812.1"/>
    </source>
</evidence>
<dbReference type="Gene3D" id="3.20.20.30">
    <property type="entry name" value="Luciferase-like domain"/>
    <property type="match status" value="1"/>
</dbReference>
<comment type="similarity">
    <text evidence="1">To bacterial alkanal monooxygenase alpha and beta chains.</text>
</comment>
<dbReference type="PANTHER" id="PTHR30137">
    <property type="entry name" value="LUCIFERASE-LIKE MONOOXYGENASE"/>
    <property type="match status" value="1"/>
</dbReference>
<evidence type="ECO:0000259" key="2">
    <source>
        <dbReference type="Pfam" id="PF00296"/>
    </source>
</evidence>
<sequence length="336" mass="37720">MTEYSILDYAVMDEGESAVEALAHTEELAQLAEDLGYQRFWVAEHHNIPAFASSSPEVIMMRLADRTKSIHIGSGGVMLPHYSPYKVAENFKVLAAYHPGRIDLGFGNNKSVPQIAKVMNEYQEGELSYEQAIKDLYKYMTDEDQPDHRFNDLKANPTIGEDLEMWILSSSVANAKLAGRLGLAYCFGIFPFARDNVLEIAEEAVAAYRENFKPSKATAEPRVMYAAFVAVAEDPDQSKDLAQALDWWLLGQDNFRYYDRFPSIASSQSFEATADQIQAMEENRKRMITGGIDQVSAEIADWNRRLNADEALLIPLVPGFDNRTKSLELLADALIK</sequence>
<gene>
    <name evidence="3" type="ORF">AWM72_08605</name>
    <name evidence="4" type="ORF">CYJ28_01150</name>
</gene>
<feature type="domain" description="Luciferase-like" evidence="2">
    <location>
        <begin position="17"/>
        <end position="293"/>
    </location>
</feature>
<dbReference type="InterPro" id="IPR019949">
    <property type="entry name" value="CmoO-like"/>
</dbReference>
<dbReference type="InterPro" id="IPR011251">
    <property type="entry name" value="Luciferase-like_dom"/>
</dbReference>
<dbReference type="Proteomes" id="UP000069912">
    <property type="component" value="Chromosome"/>
</dbReference>
<dbReference type="EMBL" id="CP014160">
    <property type="protein sequence ID" value="AMB94812.1"/>
    <property type="molecule type" value="Genomic_DNA"/>
</dbReference>
<reference evidence="5" key="2">
    <citation type="submission" date="2016-01" db="EMBL/GenBank/DDBJ databases">
        <title>Six Aerococcus type strain genome sequencing and assembly using PacBio and Illumina Hiseq.</title>
        <authorList>
            <person name="Carkaci D."/>
            <person name="Dargis R."/>
            <person name="Nielsen X.C."/>
            <person name="Skovgaard O."/>
            <person name="Fuursted K."/>
            <person name="Christensen J.J."/>
        </authorList>
    </citation>
    <scope>NUCLEOTIDE SEQUENCE [LARGE SCALE GENOMIC DNA]</scope>
    <source>
        <strain evidence="5">CCUG43001</strain>
    </source>
</reference>
<dbReference type="KEGG" id="asan:AWM72_08605"/>
<dbReference type="GO" id="GO:0016705">
    <property type="term" value="F:oxidoreductase activity, acting on paired donors, with incorporation or reduction of molecular oxygen"/>
    <property type="evidence" value="ECO:0007669"/>
    <property type="project" value="InterPro"/>
</dbReference>
<dbReference type="RefSeq" id="WP_067976261.1">
    <property type="nucleotide sequence ID" value="NZ_CAJHKM010000003.1"/>
</dbReference>
<dbReference type="SUPFAM" id="SSF51679">
    <property type="entry name" value="Bacterial luciferase-like"/>
    <property type="match status" value="1"/>
</dbReference>
<dbReference type="PANTHER" id="PTHR30137:SF6">
    <property type="entry name" value="LUCIFERASE-LIKE MONOOXYGENASE"/>
    <property type="match status" value="1"/>
</dbReference>
<evidence type="ECO:0000313" key="5">
    <source>
        <dbReference type="Proteomes" id="UP000069912"/>
    </source>
</evidence>
<keyword evidence="5" id="KW-1185">Reference proteome</keyword>
<dbReference type="CDD" id="cd00347">
    <property type="entry name" value="Flavin_utilizing_monoxygenases"/>
    <property type="match status" value="2"/>
</dbReference>
<evidence type="ECO:0000313" key="6">
    <source>
        <dbReference type="Proteomes" id="UP000234239"/>
    </source>
</evidence>
<proteinExistence type="predicted"/>
<dbReference type="AlphaFoldDB" id="A0A0X8FCM7"/>
<accession>A0A0X8FCM7</accession>
<dbReference type="Pfam" id="PF00296">
    <property type="entry name" value="Bac_luciferase"/>
    <property type="match status" value="1"/>
</dbReference>
<dbReference type="InterPro" id="IPR036661">
    <property type="entry name" value="Luciferase-like_sf"/>
</dbReference>